<protein>
    <recommendedName>
        <fullName evidence="3">30S ribosomal protein S6 modification protein</fullName>
    </recommendedName>
</protein>
<dbReference type="RefSeq" id="WP_265675548.1">
    <property type="nucleotide sequence ID" value="NZ_JAKRRY010000017.1"/>
</dbReference>
<sequence>MIQQSKIRVVYQVANEKIMLGEAFSKTCGDIAAMWLKAPMEDLLSDEEGFKISLYDDGGRHVADKAVSMGTADSILATVD</sequence>
<name>A0A9X3CNZ6_9VIBR</name>
<proteinExistence type="predicted"/>
<evidence type="ECO:0000313" key="2">
    <source>
        <dbReference type="Proteomes" id="UP001155587"/>
    </source>
</evidence>
<evidence type="ECO:0000313" key="1">
    <source>
        <dbReference type="EMBL" id="MCW8347012.1"/>
    </source>
</evidence>
<reference evidence="1" key="1">
    <citation type="submission" date="2022-02" db="EMBL/GenBank/DDBJ databases">
        <title>Vibrio sp. nov, a new bacterium isolated from seawater.</title>
        <authorList>
            <person name="Yuan Y."/>
        </authorList>
    </citation>
    <scope>NUCLEOTIDE SEQUENCE</scope>
    <source>
        <strain evidence="1">ZSDZ65</strain>
    </source>
</reference>
<dbReference type="AlphaFoldDB" id="A0A9X3CNZ6"/>
<gene>
    <name evidence="1" type="ORF">MD535_13485</name>
</gene>
<dbReference type="EMBL" id="JAKRRY010000017">
    <property type="protein sequence ID" value="MCW8347012.1"/>
    <property type="molecule type" value="Genomic_DNA"/>
</dbReference>
<keyword evidence="2" id="KW-1185">Reference proteome</keyword>
<dbReference type="Proteomes" id="UP001155587">
    <property type="component" value="Unassembled WGS sequence"/>
</dbReference>
<accession>A0A9X3CNZ6</accession>
<organism evidence="1 2">
    <name type="scientific">Vibrio qingdaonensis</name>
    <dbReference type="NCBI Taxonomy" id="2829491"/>
    <lineage>
        <taxon>Bacteria</taxon>
        <taxon>Pseudomonadati</taxon>
        <taxon>Pseudomonadota</taxon>
        <taxon>Gammaproteobacteria</taxon>
        <taxon>Vibrionales</taxon>
        <taxon>Vibrionaceae</taxon>
        <taxon>Vibrio</taxon>
    </lineage>
</organism>
<comment type="caution">
    <text evidence="1">The sequence shown here is derived from an EMBL/GenBank/DDBJ whole genome shotgun (WGS) entry which is preliminary data.</text>
</comment>
<evidence type="ECO:0008006" key="3">
    <source>
        <dbReference type="Google" id="ProtNLM"/>
    </source>
</evidence>